<sequence length="61" mass="6853">MQVNPEGLGQEDVPALLRRVADTIESLGNVEIYDVIMHDEITEDGNQPSLTVYFDYRTGRA</sequence>
<dbReference type="Proteomes" id="UP000199111">
    <property type="component" value="Unassembled WGS sequence"/>
</dbReference>
<name>A0A1I3Y7M9_9ACTN</name>
<dbReference type="EMBL" id="FOQY01000021">
    <property type="protein sequence ID" value="SFK27874.1"/>
    <property type="molecule type" value="Genomic_DNA"/>
</dbReference>
<protein>
    <submittedName>
        <fullName evidence="1">Uncharacterized protein</fullName>
    </submittedName>
</protein>
<evidence type="ECO:0000313" key="1">
    <source>
        <dbReference type="EMBL" id="SFK27874.1"/>
    </source>
</evidence>
<keyword evidence="2" id="KW-1185">Reference proteome</keyword>
<proteinExistence type="predicted"/>
<accession>A0A1I3Y7M9</accession>
<organism evidence="1 2">
    <name type="scientific">Streptosporangium canum</name>
    <dbReference type="NCBI Taxonomy" id="324952"/>
    <lineage>
        <taxon>Bacteria</taxon>
        <taxon>Bacillati</taxon>
        <taxon>Actinomycetota</taxon>
        <taxon>Actinomycetes</taxon>
        <taxon>Streptosporangiales</taxon>
        <taxon>Streptosporangiaceae</taxon>
        <taxon>Streptosporangium</taxon>
    </lineage>
</organism>
<reference evidence="2" key="1">
    <citation type="submission" date="2016-10" db="EMBL/GenBank/DDBJ databases">
        <authorList>
            <person name="Varghese N."/>
            <person name="Submissions S."/>
        </authorList>
    </citation>
    <scope>NUCLEOTIDE SEQUENCE [LARGE SCALE GENOMIC DNA]</scope>
    <source>
        <strain evidence="2">CGMCC 4.2126</strain>
    </source>
</reference>
<evidence type="ECO:0000313" key="2">
    <source>
        <dbReference type="Proteomes" id="UP000199111"/>
    </source>
</evidence>
<dbReference type="AlphaFoldDB" id="A0A1I3Y7M9"/>
<gene>
    <name evidence="1" type="ORF">SAMN05216275_12173</name>
</gene>